<dbReference type="PROSITE" id="PS51925">
    <property type="entry name" value="SWIB_MDM2"/>
    <property type="match status" value="2"/>
</dbReference>
<dbReference type="SUPFAM" id="SSF47592">
    <property type="entry name" value="SWIB/MDM2 domain"/>
    <property type="match status" value="2"/>
</dbReference>
<dbReference type="InterPro" id="IPR036885">
    <property type="entry name" value="SWIB_MDM2_dom_sf"/>
</dbReference>
<dbReference type="SMART" id="SM00151">
    <property type="entry name" value="SWIB"/>
    <property type="match status" value="2"/>
</dbReference>
<organism evidence="3">
    <name type="scientific">Craspedostauros australis</name>
    <dbReference type="NCBI Taxonomy" id="1486917"/>
    <lineage>
        <taxon>Eukaryota</taxon>
        <taxon>Sar</taxon>
        <taxon>Stramenopiles</taxon>
        <taxon>Ochrophyta</taxon>
        <taxon>Bacillariophyta</taxon>
        <taxon>Bacillariophyceae</taxon>
        <taxon>Bacillariophycidae</taxon>
        <taxon>Naviculales</taxon>
        <taxon>Naviculaceae</taxon>
        <taxon>Craspedostauros</taxon>
    </lineage>
</organism>
<evidence type="ECO:0000313" key="3">
    <source>
        <dbReference type="EMBL" id="CAD8332297.1"/>
    </source>
</evidence>
<feature type="compositionally biased region" description="Basic residues" evidence="1">
    <location>
        <begin position="219"/>
        <end position="245"/>
    </location>
</feature>
<protein>
    <recommendedName>
        <fullName evidence="2">DM2 domain-containing protein</fullName>
    </recommendedName>
</protein>
<sequence>MSNPFFPDDDALRTLINELVPTVDIRTTGIKSFTKLLAKHVTDQLQARNNGNKEIDVSYAELKEKSQFIRDELTVAINNMAAESDGEHDSDDDDDDDSDMETEGTPAKTRRSRGEGGGLSAKKKISTKLAKFLRKAGVVPMPSESNDDVKLARTAIVKGLWAYIRKHELQNPNNKKEIVLDKAMKKCFSTDKFDMFTMNRYISVHVEPFPSMNQLLAAAKKKSKEKQKQKATAKKSGKTKGKKDKKTGGQPPYRLSDDMASLLGKRVLPRPQVVSGIWAYIKSNELQNPENKREIFCDDKLSRVMDNESKVTMFSMNKYISQHMVEKVDRSEYVHED</sequence>
<feature type="region of interest" description="Disordered" evidence="1">
    <location>
        <begin position="218"/>
        <end position="256"/>
    </location>
</feature>
<reference evidence="3" key="1">
    <citation type="submission" date="2021-01" db="EMBL/GenBank/DDBJ databases">
        <authorList>
            <person name="Corre E."/>
            <person name="Pelletier E."/>
            <person name="Niang G."/>
            <person name="Scheremetjew M."/>
            <person name="Finn R."/>
            <person name="Kale V."/>
            <person name="Holt S."/>
            <person name="Cochrane G."/>
            <person name="Meng A."/>
            <person name="Brown T."/>
            <person name="Cohen L."/>
        </authorList>
    </citation>
    <scope>NUCLEOTIDE SEQUENCE</scope>
    <source>
        <strain evidence="3">CCMP3328</strain>
    </source>
</reference>
<accession>A0A7R9WT44</accession>
<dbReference type="EMBL" id="HBEF01007052">
    <property type="protein sequence ID" value="CAD8332297.1"/>
    <property type="molecule type" value="Transcribed_RNA"/>
</dbReference>
<feature type="domain" description="DM2" evidence="2">
    <location>
        <begin position="248"/>
        <end position="326"/>
    </location>
</feature>
<dbReference type="CDD" id="cd10567">
    <property type="entry name" value="SWIB-MDM2_like"/>
    <property type="match status" value="2"/>
</dbReference>
<feature type="compositionally biased region" description="Acidic residues" evidence="1">
    <location>
        <begin position="84"/>
        <end position="102"/>
    </location>
</feature>
<dbReference type="Pfam" id="PF02201">
    <property type="entry name" value="SWIB"/>
    <property type="match status" value="2"/>
</dbReference>
<gene>
    <name evidence="3" type="ORF">CAUS1442_LOCUS4396</name>
</gene>
<evidence type="ECO:0000259" key="2">
    <source>
        <dbReference type="PROSITE" id="PS51925"/>
    </source>
</evidence>
<name>A0A7R9WT44_9STRA</name>
<feature type="region of interest" description="Disordered" evidence="1">
    <location>
        <begin position="81"/>
        <end position="122"/>
    </location>
</feature>
<dbReference type="AlphaFoldDB" id="A0A7R9WT44"/>
<evidence type="ECO:0000256" key="1">
    <source>
        <dbReference type="SAM" id="MobiDB-lite"/>
    </source>
</evidence>
<dbReference type="PANTHER" id="PTHR13844">
    <property type="entry name" value="SWI/SNF-RELATED MATRIX-ASSOCIATED ACTIN-DEPENDENT REGULATOR OF CHROMATIN SUBFAMILY D"/>
    <property type="match status" value="1"/>
</dbReference>
<proteinExistence type="predicted"/>
<dbReference type="Gene3D" id="1.10.245.10">
    <property type="entry name" value="SWIB/MDM2 domain"/>
    <property type="match status" value="2"/>
</dbReference>
<dbReference type="InterPro" id="IPR019835">
    <property type="entry name" value="SWIB_domain"/>
</dbReference>
<feature type="domain" description="DM2" evidence="2">
    <location>
        <begin position="118"/>
        <end position="208"/>
    </location>
</feature>
<dbReference type="InterPro" id="IPR003121">
    <property type="entry name" value="SWIB_MDM2_domain"/>
</dbReference>